<protein>
    <recommendedName>
        <fullName evidence="1">Tyrosine specific protein phosphatases domain-containing protein</fullName>
    </recommendedName>
</protein>
<evidence type="ECO:0000313" key="2">
    <source>
        <dbReference type="EMBL" id="SLN30031.1"/>
    </source>
</evidence>
<dbReference type="EMBL" id="FWFL01000003">
    <property type="protein sequence ID" value="SLN30031.1"/>
    <property type="molecule type" value="Genomic_DNA"/>
</dbReference>
<dbReference type="PROSITE" id="PS00383">
    <property type="entry name" value="TYR_PHOSPHATASE_1"/>
    <property type="match status" value="1"/>
</dbReference>
<proteinExistence type="predicted"/>
<dbReference type="PROSITE" id="PS50056">
    <property type="entry name" value="TYR_PHOSPHATASE_2"/>
    <property type="match status" value="1"/>
</dbReference>
<accession>A0A1Y5S1M0</accession>
<dbReference type="AlphaFoldDB" id="A0A1Y5S1M0"/>
<sequence length="160" mass="17100">MADFAIHALPVARGILALSPLPGRGGQYADDLKLLRNWQPGLAISMTTRAEMVAHGAENLGMDLQDMGTRWVHLPVEDFSIPDPLVAEAWHAASTGALSALEGGGRVLIHCKGGSGRSGMAVLRLMIQAGEDPAAALKRLRTIRPCAIETVAQMQWAWRG</sequence>
<gene>
    <name evidence="2" type="ORF">PEL8287_01385</name>
</gene>
<dbReference type="InterPro" id="IPR000387">
    <property type="entry name" value="Tyr_Pase_dom"/>
</dbReference>
<keyword evidence="3" id="KW-1185">Reference proteome</keyword>
<organism evidence="2 3">
    <name type="scientific">Roseovarius litorisediminis</name>
    <dbReference type="NCBI Taxonomy" id="1312363"/>
    <lineage>
        <taxon>Bacteria</taxon>
        <taxon>Pseudomonadati</taxon>
        <taxon>Pseudomonadota</taxon>
        <taxon>Alphaproteobacteria</taxon>
        <taxon>Rhodobacterales</taxon>
        <taxon>Roseobacteraceae</taxon>
        <taxon>Roseovarius</taxon>
    </lineage>
</organism>
<dbReference type="Proteomes" id="UP000193827">
    <property type="component" value="Unassembled WGS sequence"/>
</dbReference>
<name>A0A1Y5S1M0_9RHOB</name>
<evidence type="ECO:0000259" key="1">
    <source>
        <dbReference type="PROSITE" id="PS50056"/>
    </source>
</evidence>
<dbReference type="RefSeq" id="WP_139837719.1">
    <property type="nucleotide sequence ID" value="NZ_FWFL01000003.1"/>
</dbReference>
<dbReference type="OrthoDB" id="9806482at2"/>
<dbReference type="Gene3D" id="3.90.190.10">
    <property type="entry name" value="Protein tyrosine phosphatase superfamily"/>
    <property type="match status" value="1"/>
</dbReference>
<evidence type="ECO:0000313" key="3">
    <source>
        <dbReference type="Proteomes" id="UP000193827"/>
    </source>
</evidence>
<dbReference type="SUPFAM" id="SSF52799">
    <property type="entry name" value="(Phosphotyrosine protein) phosphatases II"/>
    <property type="match status" value="1"/>
</dbReference>
<dbReference type="Pfam" id="PF22785">
    <property type="entry name" value="Tc-R-P"/>
    <property type="match status" value="1"/>
</dbReference>
<dbReference type="InterPro" id="IPR016130">
    <property type="entry name" value="Tyr_Pase_AS"/>
</dbReference>
<reference evidence="2 3" key="1">
    <citation type="submission" date="2017-03" db="EMBL/GenBank/DDBJ databases">
        <authorList>
            <person name="Afonso C.L."/>
            <person name="Miller P.J."/>
            <person name="Scott M.A."/>
            <person name="Spackman E."/>
            <person name="Goraichik I."/>
            <person name="Dimitrov K.M."/>
            <person name="Suarez D.L."/>
            <person name="Swayne D.E."/>
        </authorList>
    </citation>
    <scope>NUCLEOTIDE SEQUENCE [LARGE SCALE GENOMIC DNA]</scope>
    <source>
        <strain evidence="2 3">CECT 8287</strain>
    </source>
</reference>
<feature type="domain" description="Tyrosine specific protein phosphatases" evidence="1">
    <location>
        <begin position="104"/>
        <end position="155"/>
    </location>
</feature>
<dbReference type="InterPro" id="IPR029021">
    <property type="entry name" value="Prot-tyrosine_phosphatase-like"/>
</dbReference>